<comment type="caution">
    <text evidence="1">The sequence shown here is derived from an EMBL/GenBank/DDBJ whole genome shotgun (WGS) entry which is preliminary data.</text>
</comment>
<name>A0ACA9KXB3_9GLOM</name>
<keyword evidence="2" id="KW-1185">Reference proteome</keyword>
<dbReference type="EMBL" id="CAJVQC010001703">
    <property type="protein sequence ID" value="CAG8498947.1"/>
    <property type="molecule type" value="Genomic_DNA"/>
</dbReference>
<proteinExistence type="predicted"/>
<accession>A0ACA9KXB3</accession>
<feature type="non-terminal residue" evidence="1">
    <location>
        <position position="1"/>
    </location>
</feature>
<sequence>ISIIVRLAFSKVAVSELFNKHYAFILAVCNLLLNLQSKSIMYTKKHLIHHIENIFGLSYNSAEAILKNKNIYCGGSSRQASPQYKTEPEALYLIVIYYVLYS</sequence>
<evidence type="ECO:0000313" key="2">
    <source>
        <dbReference type="Proteomes" id="UP000789920"/>
    </source>
</evidence>
<gene>
    <name evidence="1" type="ORF">RPERSI_LOCUS1729</name>
</gene>
<evidence type="ECO:0000313" key="1">
    <source>
        <dbReference type="EMBL" id="CAG8498947.1"/>
    </source>
</evidence>
<organism evidence="1 2">
    <name type="scientific">Racocetra persica</name>
    <dbReference type="NCBI Taxonomy" id="160502"/>
    <lineage>
        <taxon>Eukaryota</taxon>
        <taxon>Fungi</taxon>
        <taxon>Fungi incertae sedis</taxon>
        <taxon>Mucoromycota</taxon>
        <taxon>Glomeromycotina</taxon>
        <taxon>Glomeromycetes</taxon>
        <taxon>Diversisporales</taxon>
        <taxon>Gigasporaceae</taxon>
        <taxon>Racocetra</taxon>
    </lineage>
</organism>
<dbReference type="Proteomes" id="UP000789920">
    <property type="component" value="Unassembled WGS sequence"/>
</dbReference>
<protein>
    <submittedName>
        <fullName evidence="1">13218_t:CDS:1</fullName>
    </submittedName>
</protein>
<reference evidence="1" key="1">
    <citation type="submission" date="2021-06" db="EMBL/GenBank/DDBJ databases">
        <authorList>
            <person name="Kallberg Y."/>
            <person name="Tangrot J."/>
            <person name="Rosling A."/>
        </authorList>
    </citation>
    <scope>NUCLEOTIDE SEQUENCE</scope>
    <source>
        <strain evidence="1">MA461A</strain>
    </source>
</reference>